<gene>
    <name evidence="6" type="ORF">DW828_13070</name>
    <name evidence="5" type="ORF">DW986_07185</name>
    <name evidence="4" type="ORF">DXB61_18095</name>
    <name evidence="2" type="ORF">GMD66_16840</name>
    <name evidence="3" type="ORF">GMD82_08140</name>
</gene>
<reference evidence="10 11" key="2">
    <citation type="journal article" date="2019" name="Nat. Med.">
        <title>A library of human gut bacterial isolates paired with longitudinal multiomics data enables mechanistic microbiome research.</title>
        <authorList>
            <person name="Poyet M."/>
            <person name="Groussin M."/>
            <person name="Gibbons S.M."/>
            <person name="Avila-Pacheco J."/>
            <person name="Jiang X."/>
            <person name="Kearney S.M."/>
            <person name="Perrotta A.R."/>
            <person name="Berdy B."/>
            <person name="Zhao S."/>
            <person name="Lieberman T.D."/>
            <person name="Swanson P.K."/>
            <person name="Smith M."/>
            <person name="Roesemann S."/>
            <person name="Alexander J.E."/>
            <person name="Rich S.A."/>
            <person name="Livny J."/>
            <person name="Vlamakis H."/>
            <person name="Clish C."/>
            <person name="Bullock K."/>
            <person name="Deik A."/>
            <person name="Scott J."/>
            <person name="Pierce K.A."/>
            <person name="Xavier R.J."/>
            <person name="Alm E.J."/>
        </authorList>
    </citation>
    <scope>NUCLEOTIDE SEQUENCE [LARGE SCALE GENOMIC DNA]</scope>
    <source>
        <strain evidence="2 11">BIOML-A25</strain>
        <strain evidence="3 10">BIOML-A29</strain>
    </source>
</reference>
<feature type="compositionally biased region" description="Gly residues" evidence="1">
    <location>
        <begin position="229"/>
        <end position="259"/>
    </location>
</feature>
<feature type="region of interest" description="Disordered" evidence="1">
    <location>
        <begin position="229"/>
        <end position="287"/>
    </location>
</feature>
<evidence type="ECO:0000313" key="9">
    <source>
        <dbReference type="Proteomes" id="UP000286260"/>
    </source>
</evidence>
<dbReference type="Proteomes" id="UP000261088">
    <property type="component" value="Unassembled WGS sequence"/>
</dbReference>
<name>A0A3R5ZXZ8_9BACT</name>
<dbReference type="Proteomes" id="UP000285173">
    <property type="component" value="Unassembled WGS sequence"/>
</dbReference>
<dbReference type="Proteomes" id="UP000286260">
    <property type="component" value="Unassembled WGS sequence"/>
</dbReference>
<dbReference type="EMBL" id="QSII01000018">
    <property type="protein sequence ID" value="RHC83275.1"/>
    <property type="molecule type" value="Genomic_DNA"/>
</dbReference>
<dbReference type="EMBL" id="WNCN01000008">
    <property type="protein sequence ID" value="MTU39453.1"/>
    <property type="molecule type" value="Genomic_DNA"/>
</dbReference>
<dbReference type="RefSeq" id="WP_005649144.1">
    <property type="nucleotide sequence ID" value="NZ_QSII01000018.1"/>
</dbReference>
<evidence type="ECO:0000313" key="2">
    <source>
        <dbReference type="EMBL" id="MTU30845.1"/>
    </source>
</evidence>
<evidence type="ECO:0000256" key="1">
    <source>
        <dbReference type="SAM" id="MobiDB-lite"/>
    </source>
</evidence>
<reference evidence="7 8" key="1">
    <citation type="submission" date="2018-08" db="EMBL/GenBank/DDBJ databases">
        <title>A genome reference for cultivated species of the human gut microbiota.</title>
        <authorList>
            <person name="Zou Y."/>
            <person name="Xue W."/>
            <person name="Luo G."/>
        </authorList>
    </citation>
    <scope>NUCLEOTIDE SEQUENCE [LARGE SCALE GENOMIC DNA]</scope>
    <source>
        <strain evidence="6 9">AM34-17</strain>
        <strain evidence="5 8">AM50-15</strain>
        <strain evidence="4 7">OM05-11AA</strain>
    </source>
</reference>
<evidence type="ECO:0000313" key="3">
    <source>
        <dbReference type="EMBL" id="MTU39453.1"/>
    </source>
</evidence>
<dbReference type="AlphaFoldDB" id="A0A3R5ZXZ8"/>
<organism evidence="5 8">
    <name type="scientific">Parabacteroides merdae</name>
    <dbReference type="NCBI Taxonomy" id="46503"/>
    <lineage>
        <taxon>Bacteria</taxon>
        <taxon>Pseudomonadati</taxon>
        <taxon>Bacteroidota</taxon>
        <taxon>Bacteroidia</taxon>
        <taxon>Bacteroidales</taxon>
        <taxon>Tannerellaceae</taxon>
        <taxon>Parabacteroides</taxon>
    </lineage>
</organism>
<sequence length="300" mass="28959">MKRRLISGNLYNTVPKLVKLVSPLGIQQNYIIEKKYKFVDLLIVGGGGGGGTNSGGGGASGTIAFARNIKISLLPKTLTCKIAKPVNAQTDGDSTTLEINGDTIICAGGQRGNSEGAGGLGNGSKIPDSIYTILSKLVENPSSDIAICNNGGGSPGYWNGSYGYAGGSGASMSGNGNSSSGMTGGNSVSNADGMGGYKGGNSQSYQGGTGYKYNNVLIPIGLFGGGGTSGKGSNGSGSDGSGAGGGAAGLESGGNGGNSGSSNPTNGGNGGIGAGGGGGGSLSRKGGKGGQGIICLYYHN</sequence>
<proteinExistence type="predicted"/>
<evidence type="ECO:0000313" key="10">
    <source>
        <dbReference type="Proteomes" id="UP000434916"/>
    </source>
</evidence>
<evidence type="ECO:0000313" key="11">
    <source>
        <dbReference type="Proteomes" id="UP000437446"/>
    </source>
</evidence>
<dbReference type="Proteomes" id="UP000434916">
    <property type="component" value="Unassembled WGS sequence"/>
</dbReference>
<evidence type="ECO:0000313" key="5">
    <source>
        <dbReference type="EMBL" id="RGZ49127.1"/>
    </source>
</evidence>
<dbReference type="EMBL" id="WNCR01000011">
    <property type="protein sequence ID" value="MTU30845.1"/>
    <property type="molecule type" value="Genomic_DNA"/>
</dbReference>
<keyword evidence="10" id="KW-1185">Reference proteome</keyword>
<comment type="caution">
    <text evidence="5">The sequence shown here is derived from an EMBL/GenBank/DDBJ whole genome shotgun (WGS) entry which is preliminary data.</text>
</comment>
<dbReference type="EMBL" id="QSEF01000008">
    <property type="protein sequence ID" value="RGZ49127.1"/>
    <property type="molecule type" value="Genomic_DNA"/>
</dbReference>
<evidence type="ECO:0000313" key="8">
    <source>
        <dbReference type="Proteomes" id="UP000285173"/>
    </source>
</evidence>
<feature type="compositionally biased region" description="Gly residues" evidence="1">
    <location>
        <begin position="267"/>
        <end position="281"/>
    </location>
</feature>
<evidence type="ECO:0000313" key="4">
    <source>
        <dbReference type="EMBL" id="RGN45218.1"/>
    </source>
</evidence>
<accession>A0A3R5ZXZ8</accession>
<protein>
    <submittedName>
        <fullName evidence="5">Uncharacterized protein</fullName>
    </submittedName>
</protein>
<evidence type="ECO:0000313" key="7">
    <source>
        <dbReference type="Proteomes" id="UP000261088"/>
    </source>
</evidence>
<evidence type="ECO:0000313" key="6">
    <source>
        <dbReference type="EMBL" id="RHC83275.1"/>
    </source>
</evidence>
<dbReference type="EMBL" id="QSUP01000043">
    <property type="protein sequence ID" value="RGN45218.1"/>
    <property type="molecule type" value="Genomic_DNA"/>
</dbReference>
<dbReference type="Proteomes" id="UP000437446">
    <property type="component" value="Unassembled WGS sequence"/>
</dbReference>